<proteinExistence type="predicted"/>
<dbReference type="AlphaFoldDB" id="I3EJZ8"/>
<name>I3EJZ8_NEMP3</name>
<feature type="transmembrane region" description="Helical" evidence="1">
    <location>
        <begin position="69"/>
        <end position="88"/>
    </location>
</feature>
<dbReference type="OrthoDB" id="10271129at2759"/>
<sequence>MHTSGLWDIICLSVFKIYWFVIVRQSFFPFPKQFLLYIFDNLWIISAIIVLCASIVYHGKFYLEPSAAPLSLVLCFCAPSFLFLIYYITYHMCSAPSLPSYTTRNIHRPEPLEVFIYINSNGEECTLFSRPTETPN</sequence>
<accession>I3EJZ8</accession>
<evidence type="ECO:0000256" key="1">
    <source>
        <dbReference type="SAM" id="Phobius"/>
    </source>
</evidence>
<reference evidence="2" key="1">
    <citation type="submission" date="2011-01" db="EMBL/GenBank/DDBJ databases">
        <title>The Genome Sequence of Nematocida parisii strain ERTm3.</title>
        <authorList>
            <consortium name="The Broad Institute Genome Sequencing Platform"/>
            <consortium name="The Broad Institute Genome Sequencing Center for Infectious Disease"/>
            <person name="Cuomo C."/>
            <person name="Troemel E."/>
            <person name="Young S.K."/>
            <person name="Zeng Q."/>
            <person name="Gargeya S."/>
            <person name="Fitzgerald M."/>
            <person name="Haas B."/>
            <person name="Abouelleil A."/>
            <person name="Alvarado L."/>
            <person name="Arachchi H.M."/>
            <person name="Berlin A."/>
            <person name="Chapman S.B."/>
            <person name="Gearin G."/>
            <person name="Goldberg J."/>
            <person name="Griggs A."/>
            <person name="Gujja S."/>
            <person name="Hansen M."/>
            <person name="Heiman D."/>
            <person name="Howarth C."/>
            <person name="Larimer J."/>
            <person name="Lui A."/>
            <person name="MacDonald P.J.P."/>
            <person name="McCowen C."/>
            <person name="Montmayeur A."/>
            <person name="Murphy C."/>
            <person name="Neiman D."/>
            <person name="Pearson M."/>
            <person name="Priest M."/>
            <person name="Roberts A."/>
            <person name="Saif S."/>
            <person name="Shea T."/>
            <person name="Sisk P."/>
            <person name="Stolte C."/>
            <person name="Sykes S."/>
            <person name="Wortman J."/>
            <person name="Nusbaum C."/>
            <person name="Birren B."/>
        </authorList>
    </citation>
    <scope>NUCLEOTIDE SEQUENCE</scope>
    <source>
        <strain evidence="2">ERTm3</strain>
    </source>
</reference>
<evidence type="ECO:0000313" key="2">
    <source>
        <dbReference type="EMBL" id="EIJ89545.1"/>
    </source>
</evidence>
<dbReference type="InParanoid" id="I3EJZ8"/>
<feature type="transmembrane region" description="Helical" evidence="1">
    <location>
        <begin position="34"/>
        <end position="57"/>
    </location>
</feature>
<feature type="transmembrane region" description="Helical" evidence="1">
    <location>
        <begin position="6"/>
        <end position="22"/>
    </location>
</feature>
<evidence type="ECO:0000313" key="3">
    <source>
        <dbReference type="Proteomes" id="UP000002872"/>
    </source>
</evidence>
<dbReference type="EMBL" id="GL870876">
    <property type="protein sequence ID" value="EIJ89545.1"/>
    <property type="molecule type" value="Genomic_DNA"/>
</dbReference>
<organism evidence="2 3">
    <name type="scientific">Nematocida parisii (strain ERTm3)</name>
    <name type="common">Nematode killer fungus</name>
    <dbReference type="NCBI Taxonomy" id="935791"/>
    <lineage>
        <taxon>Eukaryota</taxon>
        <taxon>Fungi</taxon>
        <taxon>Fungi incertae sedis</taxon>
        <taxon>Microsporidia</taxon>
        <taxon>Nematocida</taxon>
    </lineage>
</organism>
<keyword evidence="1" id="KW-0472">Membrane</keyword>
<keyword evidence="1" id="KW-1133">Transmembrane helix</keyword>
<keyword evidence="3" id="KW-1185">Reference proteome</keyword>
<protein>
    <submittedName>
        <fullName evidence="2">Uncharacterized protein</fullName>
    </submittedName>
</protein>
<keyword evidence="1" id="KW-0812">Transmembrane</keyword>
<dbReference type="HOGENOM" id="CLU_1875989_0_0_1"/>
<gene>
    <name evidence="2" type="ORF">NEQG_00315</name>
</gene>
<dbReference type="Proteomes" id="UP000002872">
    <property type="component" value="Unassembled WGS sequence"/>
</dbReference>
<dbReference type="VEuPathDB" id="MicrosporidiaDB:NEQG_00315"/>